<name>A0A1L9S4L7_9EURO</name>
<keyword evidence="2" id="KW-1185">Reference proteome</keyword>
<dbReference type="RefSeq" id="XP_022576620.1">
    <property type="nucleotide sequence ID" value="XM_022727675.1"/>
</dbReference>
<reference evidence="2" key="1">
    <citation type="journal article" date="2017" name="Genome Biol.">
        <title>Comparative genomics reveals high biological diversity and specific adaptations in the industrially and medically important fungal genus Aspergillus.</title>
        <authorList>
            <person name="de Vries R.P."/>
            <person name="Riley R."/>
            <person name="Wiebenga A."/>
            <person name="Aguilar-Osorio G."/>
            <person name="Amillis S."/>
            <person name="Uchima C.A."/>
            <person name="Anderluh G."/>
            <person name="Asadollahi M."/>
            <person name="Askin M."/>
            <person name="Barry K."/>
            <person name="Battaglia E."/>
            <person name="Bayram O."/>
            <person name="Benocci T."/>
            <person name="Braus-Stromeyer S.A."/>
            <person name="Caldana C."/>
            <person name="Canovas D."/>
            <person name="Cerqueira G.C."/>
            <person name="Chen F."/>
            <person name="Chen W."/>
            <person name="Choi C."/>
            <person name="Clum A."/>
            <person name="Dos Santos R.A."/>
            <person name="Damasio A.R."/>
            <person name="Diallinas G."/>
            <person name="Emri T."/>
            <person name="Fekete E."/>
            <person name="Flipphi M."/>
            <person name="Freyberg S."/>
            <person name="Gallo A."/>
            <person name="Gournas C."/>
            <person name="Habgood R."/>
            <person name="Hainaut M."/>
            <person name="Harispe M.L."/>
            <person name="Henrissat B."/>
            <person name="Hilden K.S."/>
            <person name="Hope R."/>
            <person name="Hossain A."/>
            <person name="Karabika E."/>
            <person name="Karaffa L."/>
            <person name="Karanyi Z."/>
            <person name="Krasevec N."/>
            <person name="Kuo A."/>
            <person name="Kusch H."/>
            <person name="LaButti K."/>
            <person name="Lagendijk E.L."/>
            <person name="Lapidus A."/>
            <person name="Levasseur A."/>
            <person name="Lindquist E."/>
            <person name="Lipzen A."/>
            <person name="Logrieco A.F."/>
            <person name="MacCabe A."/>
            <person name="Maekelae M.R."/>
            <person name="Malavazi I."/>
            <person name="Melin P."/>
            <person name="Meyer V."/>
            <person name="Mielnichuk N."/>
            <person name="Miskei M."/>
            <person name="Molnar A.P."/>
            <person name="Mule G."/>
            <person name="Ngan C.Y."/>
            <person name="Orejas M."/>
            <person name="Orosz E."/>
            <person name="Ouedraogo J.P."/>
            <person name="Overkamp K.M."/>
            <person name="Park H.-S."/>
            <person name="Perrone G."/>
            <person name="Piumi F."/>
            <person name="Punt P.J."/>
            <person name="Ram A.F."/>
            <person name="Ramon A."/>
            <person name="Rauscher S."/>
            <person name="Record E."/>
            <person name="Riano-Pachon D.M."/>
            <person name="Robert V."/>
            <person name="Roehrig J."/>
            <person name="Ruller R."/>
            <person name="Salamov A."/>
            <person name="Salih N.S."/>
            <person name="Samson R.A."/>
            <person name="Sandor E."/>
            <person name="Sanguinetti M."/>
            <person name="Schuetze T."/>
            <person name="Sepcic K."/>
            <person name="Shelest E."/>
            <person name="Sherlock G."/>
            <person name="Sophianopoulou V."/>
            <person name="Squina F.M."/>
            <person name="Sun H."/>
            <person name="Susca A."/>
            <person name="Todd R.B."/>
            <person name="Tsang A."/>
            <person name="Unkles S.E."/>
            <person name="van de Wiele N."/>
            <person name="van Rossen-Uffink D."/>
            <person name="Oliveira J.V."/>
            <person name="Vesth T.C."/>
            <person name="Visser J."/>
            <person name="Yu J.-H."/>
            <person name="Zhou M."/>
            <person name="Andersen M.R."/>
            <person name="Archer D.B."/>
            <person name="Baker S.E."/>
            <person name="Benoit I."/>
            <person name="Brakhage A.A."/>
            <person name="Braus G.H."/>
            <person name="Fischer R."/>
            <person name="Frisvad J.C."/>
            <person name="Goldman G.H."/>
            <person name="Houbraken J."/>
            <person name="Oakley B."/>
            <person name="Pocsi I."/>
            <person name="Scazzocchio C."/>
            <person name="Seiboth B."/>
            <person name="vanKuyk P.A."/>
            <person name="Wortman J."/>
            <person name="Dyer P.S."/>
            <person name="Grigoriev I.V."/>
        </authorList>
    </citation>
    <scope>NUCLEOTIDE SEQUENCE [LARGE SCALE GENOMIC DNA]</scope>
    <source>
        <strain evidence="2">CBS 506.65</strain>
    </source>
</reference>
<protein>
    <submittedName>
        <fullName evidence="1">Uncharacterized protein</fullName>
    </submittedName>
</protein>
<proteinExistence type="predicted"/>
<sequence>MFHSHTIHVKFNYGNLSAYEGVSDAWGFLCFAPGGPFSLAQISLINCVCISSTHAAVKMVAVLSRLAGFIAVAMQIAPDTCSQGKGDVNCCGDGHASL</sequence>
<gene>
    <name evidence="1" type="ORF">ASPZODRAFT_20797</name>
</gene>
<dbReference type="Proteomes" id="UP000184188">
    <property type="component" value="Unassembled WGS sequence"/>
</dbReference>
<dbReference type="AlphaFoldDB" id="A0A1L9S4L7"/>
<dbReference type="VEuPathDB" id="FungiDB:ASPZODRAFT_20797"/>
<dbReference type="STRING" id="1073090.A0A1L9S4L7"/>
<organism evidence="1 2">
    <name type="scientific">Penicilliopsis zonata CBS 506.65</name>
    <dbReference type="NCBI Taxonomy" id="1073090"/>
    <lineage>
        <taxon>Eukaryota</taxon>
        <taxon>Fungi</taxon>
        <taxon>Dikarya</taxon>
        <taxon>Ascomycota</taxon>
        <taxon>Pezizomycotina</taxon>
        <taxon>Eurotiomycetes</taxon>
        <taxon>Eurotiomycetidae</taxon>
        <taxon>Eurotiales</taxon>
        <taxon>Aspergillaceae</taxon>
        <taxon>Penicilliopsis</taxon>
    </lineage>
</organism>
<accession>A0A1L9S4L7</accession>
<dbReference type="GeneID" id="34614139"/>
<dbReference type="OrthoDB" id="2117453at2759"/>
<evidence type="ECO:0000313" key="2">
    <source>
        <dbReference type="Proteomes" id="UP000184188"/>
    </source>
</evidence>
<dbReference type="EMBL" id="KV878369">
    <property type="protein sequence ID" value="OJJ42110.1"/>
    <property type="molecule type" value="Genomic_DNA"/>
</dbReference>
<evidence type="ECO:0000313" key="1">
    <source>
        <dbReference type="EMBL" id="OJJ42110.1"/>
    </source>
</evidence>